<evidence type="ECO:0000313" key="1">
    <source>
        <dbReference type="EMBL" id="MCV2884470.1"/>
    </source>
</evidence>
<name>A0ABT3A711_9ALTE</name>
<dbReference type="InterPro" id="IPR036768">
    <property type="entry name" value="PolIII_chi_sf"/>
</dbReference>
<dbReference type="PANTHER" id="PTHR38767">
    <property type="entry name" value="DNA POLYMERASE III SUBUNIT CHI"/>
    <property type="match status" value="1"/>
</dbReference>
<dbReference type="Proteomes" id="UP001652504">
    <property type="component" value="Unassembled WGS sequence"/>
</dbReference>
<dbReference type="Gene3D" id="3.40.50.10110">
    <property type="entry name" value="DNA polymerase III subunit chi"/>
    <property type="match status" value="1"/>
</dbReference>
<organism evidence="1 2">
    <name type="scientific">Fluctibacter corallii</name>
    <dbReference type="NCBI Taxonomy" id="2984329"/>
    <lineage>
        <taxon>Bacteria</taxon>
        <taxon>Pseudomonadati</taxon>
        <taxon>Pseudomonadota</taxon>
        <taxon>Gammaproteobacteria</taxon>
        <taxon>Alteromonadales</taxon>
        <taxon>Alteromonadaceae</taxon>
        <taxon>Fluctibacter</taxon>
    </lineage>
</organism>
<dbReference type="InterPro" id="IPR007459">
    <property type="entry name" value="DNA_pol3_chi"/>
</dbReference>
<sequence length="153" mass="17251">MPRVIFYLLDESHIEQQPAQQHMACVLATQAYRQKRKAVILCENKNMAENVDELLWQRPVDAFVPHNLSGEGPGNGTPVEITWQSPNAMNRSVLINLGAHIPGELRGFSTIYDFVPVNDDEKQQARERYKQYRAAGCQLDTLPAKTVLESTDG</sequence>
<dbReference type="RefSeq" id="WP_263711735.1">
    <property type="nucleotide sequence ID" value="NZ_JAOWKX010000003.1"/>
</dbReference>
<comment type="caution">
    <text evidence="1">The sequence shown here is derived from an EMBL/GenBank/DDBJ whole genome shotgun (WGS) entry which is preliminary data.</text>
</comment>
<evidence type="ECO:0000313" key="2">
    <source>
        <dbReference type="Proteomes" id="UP001652504"/>
    </source>
</evidence>
<dbReference type="Pfam" id="PF04364">
    <property type="entry name" value="DNA_pol3_chi"/>
    <property type="match status" value="1"/>
</dbReference>
<reference evidence="1 2" key="1">
    <citation type="submission" date="2022-10" db="EMBL/GenBank/DDBJ databases">
        <title>Aestuariibacter sp. AA17 isolated from Montipora capitata coral fragment.</title>
        <authorList>
            <person name="Emsley S.A."/>
            <person name="Pfannmuller K.M."/>
            <person name="Loughran R.M."/>
            <person name="Shlafstein M."/>
            <person name="Papke E."/>
            <person name="Saw J.H."/>
            <person name="Ushijima B."/>
            <person name="Videau P."/>
        </authorList>
    </citation>
    <scope>NUCLEOTIDE SEQUENCE [LARGE SCALE GENOMIC DNA]</scope>
    <source>
        <strain evidence="1 2">AA17</strain>
    </source>
</reference>
<dbReference type="EMBL" id="JAOWKX010000003">
    <property type="protein sequence ID" value="MCV2884470.1"/>
    <property type="molecule type" value="Genomic_DNA"/>
</dbReference>
<dbReference type="SUPFAM" id="SSF102400">
    <property type="entry name" value="DNA polymerase III chi subunit"/>
    <property type="match status" value="1"/>
</dbReference>
<accession>A0ABT3A711</accession>
<gene>
    <name evidence="1" type="ORF">OE749_07165</name>
</gene>
<proteinExistence type="predicted"/>
<keyword evidence="2" id="KW-1185">Reference proteome</keyword>
<dbReference type="PANTHER" id="PTHR38767:SF1">
    <property type="entry name" value="DNA POLYMERASE III SUBUNIT CHI"/>
    <property type="match status" value="1"/>
</dbReference>
<protein>
    <submittedName>
        <fullName evidence="1">DNA polymerase III subunit chi</fullName>
    </submittedName>
</protein>